<dbReference type="AlphaFoldDB" id="L7F3Z5"/>
<feature type="region of interest" description="Disordered" evidence="1">
    <location>
        <begin position="1"/>
        <end position="35"/>
    </location>
</feature>
<dbReference type="InterPro" id="IPR025241">
    <property type="entry name" value="DUF4190"/>
</dbReference>
<feature type="domain" description="DUF4190" evidence="3">
    <location>
        <begin position="63"/>
        <end position="118"/>
    </location>
</feature>
<proteinExistence type="predicted"/>
<keyword evidence="6" id="KW-1185">Reference proteome</keyword>
<dbReference type="Pfam" id="PF13828">
    <property type="entry name" value="DUF4190"/>
    <property type="match status" value="1"/>
</dbReference>
<protein>
    <recommendedName>
        <fullName evidence="7">Septum formation-related domain-containing protein</fullName>
    </recommendedName>
</protein>
<feature type="compositionally biased region" description="Gly residues" evidence="1">
    <location>
        <begin position="390"/>
        <end position="405"/>
    </location>
</feature>
<evidence type="ECO:0000313" key="5">
    <source>
        <dbReference type="EMBL" id="ELP65350.1"/>
    </source>
</evidence>
<dbReference type="Proteomes" id="UP000010931">
    <property type="component" value="Unassembled WGS sequence"/>
</dbReference>
<feature type="compositionally biased region" description="Pro residues" evidence="1">
    <location>
        <begin position="1"/>
        <end position="18"/>
    </location>
</feature>
<evidence type="ECO:0000256" key="2">
    <source>
        <dbReference type="SAM" id="Phobius"/>
    </source>
</evidence>
<comment type="caution">
    <text evidence="5">The sequence shown here is derived from an EMBL/GenBank/DDBJ whole genome shotgun (WGS) entry which is preliminary data.</text>
</comment>
<evidence type="ECO:0000313" key="6">
    <source>
        <dbReference type="Proteomes" id="UP000010931"/>
    </source>
</evidence>
<evidence type="ECO:0000259" key="4">
    <source>
        <dbReference type="Pfam" id="PF13845"/>
    </source>
</evidence>
<evidence type="ECO:0008006" key="7">
    <source>
        <dbReference type="Google" id="ProtNLM"/>
    </source>
</evidence>
<feature type="transmembrane region" description="Helical" evidence="2">
    <location>
        <begin position="100"/>
        <end position="118"/>
    </location>
</feature>
<feature type="transmembrane region" description="Helical" evidence="2">
    <location>
        <begin position="62"/>
        <end position="88"/>
    </location>
</feature>
<accession>L7F3Z5</accession>
<gene>
    <name evidence="5" type="ORF">STRTUCAR8_07197</name>
</gene>
<organism evidence="5 6">
    <name type="scientific">Streptomyces turgidiscabies (strain Car8)</name>
    <dbReference type="NCBI Taxonomy" id="698760"/>
    <lineage>
        <taxon>Bacteria</taxon>
        <taxon>Bacillati</taxon>
        <taxon>Actinomycetota</taxon>
        <taxon>Actinomycetes</taxon>
        <taxon>Kitasatosporales</taxon>
        <taxon>Streptomycetaceae</taxon>
        <taxon>Streptomyces</taxon>
    </lineage>
</organism>
<keyword evidence="2" id="KW-1133">Transmembrane helix</keyword>
<dbReference type="GeneID" id="97402636"/>
<name>L7F3Z5_STRT8</name>
<reference evidence="5 6" key="1">
    <citation type="journal article" date="2011" name="Plasmid">
        <title>Streptomyces turgidiscabies Car8 contains a modular pathogenicity island that shares virulence genes with other actinobacterial plant pathogens.</title>
        <authorList>
            <person name="Huguet-Tapia J.C."/>
            <person name="Badger J.H."/>
            <person name="Loria R."/>
            <person name="Pettis G.S."/>
        </authorList>
    </citation>
    <scope>NUCLEOTIDE SEQUENCE [LARGE SCALE GENOMIC DNA]</scope>
    <source>
        <strain evidence="5 6">Car8</strain>
    </source>
</reference>
<feature type="domain" description="Septum formation-related" evidence="4">
    <location>
        <begin position="134"/>
        <end position="241"/>
    </location>
</feature>
<evidence type="ECO:0000256" key="1">
    <source>
        <dbReference type="SAM" id="MobiDB-lite"/>
    </source>
</evidence>
<evidence type="ECO:0000259" key="3">
    <source>
        <dbReference type="Pfam" id="PF13828"/>
    </source>
</evidence>
<dbReference type="PATRIC" id="fig|698760.3.peg.5814"/>
<feature type="compositionally biased region" description="Low complexity" evidence="1">
    <location>
        <begin position="19"/>
        <end position="33"/>
    </location>
</feature>
<dbReference type="RefSeq" id="WP_006379576.1">
    <property type="nucleotide sequence ID" value="NZ_AEJB01000389.1"/>
</dbReference>
<sequence>MAIPPPPGPDQPPYPSYPGPSQSHPQYPQAHPQYPQPYPQGPYAPWSQGYSPYNRPTPVNGVAIASLVLGILCFLPALGLVLGIVALVQIRKNGERGKGMAITGSVLSTVGLLLWALLLGTGGLSSAWDGFKDAAKEDNSSFSLAKGDCFDSLDGSLEGLAYDVDPVPCSGAHDGEVFASFRMPAGAYPGDDRVTEVADDKCYALEDRYAMDAWAVPDDVDVYYLTPTSQSWRLGDHEITCVFGNVDANGSLTGSLRKDETTLDADQLTYLKAAHLLNTAMDTAPDAEFVEDDLPGHKKWAQRVADALDEQTRLLTAHRFAATASPSVAALVKDLRSARQEWAKAARATDADTFYDHYDTGSELLDVDRTVTPRKALGLATTPPSYEQNGDGGGSGDGDGGTGDGGEGDAGIEV</sequence>
<dbReference type="InterPro" id="IPR026004">
    <property type="entry name" value="Septum_form"/>
</dbReference>
<keyword evidence="2" id="KW-0812">Transmembrane</keyword>
<dbReference type="STRING" id="85558.T45_01722"/>
<feature type="region of interest" description="Disordered" evidence="1">
    <location>
        <begin position="378"/>
        <end position="414"/>
    </location>
</feature>
<dbReference type="EMBL" id="AEJB01000389">
    <property type="protein sequence ID" value="ELP65350.1"/>
    <property type="molecule type" value="Genomic_DNA"/>
</dbReference>
<keyword evidence="2" id="KW-0472">Membrane</keyword>
<dbReference type="Pfam" id="PF13845">
    <property type="entry name" value="Septum_form"/>
    <property type="match status" value="1"/>
</dbReference>